<dbReference type="Pfam" id="PF14534">
    <property type="entry name" value="DUF4440"/>
    <property type="match status" value="1"/>
</dbReference>
<reference evidence="2 3" key="1">
    <citation type="journal article" date="2015" name="Stand. Genomic Sci.">
        <title>Genomic Encyclopedia of Bacterial and Archaeal Type Strains, Phase III: the genomes of soil and plant-associated and newly described type strains.</title>
        <authorList>
            <person name="Whitman W.B."/>
            <person name="Woyke T."/>
            <person name="Klenk H.P."/>
            <person name="Zhou Y."/>
            <person name="Lilburn T.G."/>
            <person name="Beck B.J."/>
            <person name="De Vos P."/>
            <person name="Vandamme P."/>
            <person name="Eisen J.A."/>
            <person name="Garrity G."/>
            <person name="Hugenholtz P."/>
            <person name="Kyrpides N.C."/>
        </authorList>
    </citation>
    <scope>NUCLEOTIDE SEQUENCE [LARGE SCALE GENOMIC DNA]</scope>
    <source>
        <strain evidence="2 3">ASC-9842</strain>
    </source>
</reference>
<organism evidence="2 3">
    <name type="scientific">Cupriavidus agavae</name>
    <dbReference type="NCBI Taxonomy" id="1001822"/>
    <lineage>
        <taxon>Bacteria</taxon>
        <taxon>Pseudomonadati</taxon>
        <taxon>Pseudomonadota</taxon>
        <taxon>Betaproteobacteria</taxon>
        <taxon>Burkholderiales</taxon>
        <taxon>Burkholderiaceae</taxon>
        <taxon>Cupriavidus</taxon>
    </lineage>
</organism>
<dbReference type="Gene3D" id="3.10.450.50">
    <property type="match status" value="1"/>
</dbReference>
<dbReference type="RefSeq" id="WP_130390980.1">
    <property type="nucleotide sequence ID" value="NZ_SGXM01000001.1"/>
</dbReference>
<dbReference type="EMBL" id="SGXM01000001">
    <property type="protein sequence ID" value="RZT43033.1"/>
    <property type="molecule type" value="Genomic_DNA"/>
</dbReference>
<dbReference type="InterPro" id="IPR027843">
    <property type="entry name" value="DUF4440"/>
</dbReference>
<dbReference type="InterPro" id="IPR032710">
    <property type="entry name" value="NTF2-like_dom_sf"/>
</dbReference>
<keyword evidence="3" id="KW-1185">Reference proteome</keyword>
<dbReference type="AlphaFoldDB" id="A0A4Q7S9I7"/>
<accession>A0A4Q7S9I7</accession>
<feature type="domain" description="DUF4440" evidence="1">
    <location>
        <begin position="8"/>
        <end position="114"/>
    </location>
</feature>
<dbReference type="SUPFAM" id="SSF54427">
    <property type="entry name" value="NTF2-like"/>
    <property type="match status" value="1"/>
</dbReference>
<protein>
    <submittedName>
        <fullName evidence="2">Uncharacterized protein DUF4440</fullName>
    </submittedName>
</protein>
<dbReference type="Proteomes" id="UP000291078">
    <property type="component" value="Unassembled WGS sequence"/>
</dbReference>
<proteinExistence type="predicted"/>
<sequence>MTDKDSLASARRAWIDAFVSADVESLQCIEAPGFVVLQGTEMTTKVEQIEALSTRRQALPRSDDFQLTQTIHAIHEQDDWATVAGSSIARRNGKVISECEFSEFWIVCDGRWVVASLHLNDRQT</sequence>
<comment type="caution">
    <text evidence="2">The sequence shown here is derived from an EMBL/GenBank/DDBJ whole genome shotgun (WGS) entry which is preliminary data.</text>
</comment>
<name>A0A4Q7S9I7_9BURK</name>
<evidence type="ECO:0000259" key="1">
    <source>
        <dbReference type="Pfam" id="PF14534"/>
    </source>
</evidence>
<evidence type="ECO:0000313" key="2">
    <source>
        <dbReference type="EMBL" id="RZT43033.1"/>
    </source>
</evidence>
<dbReference type="OrthoDB" id="9005920at2"/>
<evidence type="ECO:0000313" key="3">
    <source>
        <dbReference type="Proteomes" id="UP000291078"/>
    </source>
</evidence>
<gene>
    <name evidence="2" type="ORF">EV147_2080</name>
</gene>